<dbReference type="PROSITE" id="PS50103">
    <property type="entry name" value="ZF_C3H1"/>
    <property type="match status" value="1"/>
</dbReference>
<reference evidence="10" key="1">
    <citation type="submission" date="2013-09" db="EMBL/GenBank/DDBJ databases">
        <title>Corchorus olitorius genome sequencing.</title>
        <authorList>
            <person name="Alam M."/>
            <person name="Haque M.S."/>
            <person name="Islam M.S."/>
            <person name="Emdad E.M."/>
            <person name="Islam M.M."/>
            <person name="Ahmed B."/>
            <person name="Halim A."/>
            <person name="Hossen Q.M.M."/>
            <person name="Hossain M.Z."/>
            <person name="Ahmed R."/>
            <person name="Khan M.M."/>
            <person name="Islam R."/>
            <person name="Rashid M.M."/>
            <person name="Khan S.A."/>
            <person name="Rahman M.S."/>
            <person name="Alam M."/>
            <person name="Yahiya A.S."/>
            <person name="Khan M.S."/>
            <person name="Azam M.S."/>
            <person name="Haque T."/>
            <person name="Lashkar M.Z.H."/>
            <person name="Akhand A.I."/>
            <person name="Morshed G."/>
            <person name="Roy S."/>
            <person name="Uddin K.S."/>
            <person name="Rabeya T."/>
            <person name="Hossain A.S."/>
            <person name="Chowdhury A."/>
            <person name="Snigdha A.R."/>
            <person name="Mortoza M.S."/>
            <person name="Matin S.A."/>
            <person name="Hoque S.M.E."/>
            <person name="Islam M.K."/>
            <person name="Roy D.K."/>
            <person name="Haider R."/>
            <person name="Moosa M.M."/>
            <person name="Elias S.M."/>
            <person name="Hasan A.M."/>
            <person name="Jahan S."/>
            <person name="Shafiuddin M."/>
            <person name="Mahmood N."/>
            <person name="Shommy N.S."/>
        </authorList>
    </citation>
    <scope>NUCLEOTIDE SEQUENCE [LARGE SCALE GENOMIC DNA]</scope>
    <source>
        <strain evidence="10">cv. O-4</strain>
    </source>
</reference>
<comment type="caution">
    <text evidence="9">The sequence shown here is derived from an EMBL/GenBank/DDBJ whole genome shotgun (WGS) entry which is preliminary data.</text>
</comment>
<evidence type="ECO:0000256" key="2">
    <source>
        <dbReference type="ARBA" id="ARBA00022723"/>
    </source>
</evidence>
<evidence type="ECO:0000256" key="4">
    <source>
        <dbReference type="ARBA" id="ARBA00022833"/>
    </source>
</evidence>
<name>A0A1R3KDK8_9ROSI</name>
<evidence type="ECO:0000256" key="1">
    <source>
        <dbReference type="ARBA" id="ARBA00004123"/>
    </source>
</evidence>
<evidence type="ECO:0000313" key="10">
    <source>
        <dbReference type="Proteomes" id="UP000187203"/>
    </source>
</evidence>
<feature type="compositionally biased region" description="Polar residues" evidence="7">
    <location>
        <begin position="70"/>
        <end position="81"/>
    </location>
</feature>
<feature type="zinc finger region" description="C3H1-type" evidence="6">
    <location>
        <begin position="2"/>
        <end position="29"/>
    </location>
</feature>
<dbReference type="InterPro" id="IPR000571">
    <property type="entry name" value="Znf_CCCH"/>
</dbReference>
<protein>
    <submittedName>
        <fullName evidence="9">Zinc finger, CCCH-type</fullName>
    </submittedName>
</protein>
<feature type="compositionally biased region" description="Polar residues" evidence="7">
    <location>
        <begin position="95"/>
        <end position="107"/>
    </location>
</feature>
<accession>A0A1R3KDK8</accession>
<feature type="compositionally biased region" description="Low complexity" evidence="7">
    <location>
        <begin position="82"/>
        <end position="92"/>
    </location>
</feature>
<dbReference type="PANTHER" id="PTHR46527:SF1">
    <property type="entry name" value="NUCLEOPORIN NUP42"/>
    <property type="match status" value="1"/>
</dbReference>
<dbReference type="SMART" id="SM00356">
    <property type="entry name" value="ZnF_C3H1"/>
    <property type="match status" value="1"/>
</dbReference>
<dbReference type="OrthoDB" id="250836at2759"/>
<dbReference type="PANTHER" id="PTHR46527">
    <property type="entry name" value="NUCLEOPORIN-LIKE PROTEIN 2"/>
    <property type="match status" value="1"/>
</dbReference>
<evidence type="ECO:0000256" key="3">
    <source>
        <dbReference type="ARBA" id="ARBA00022771"/>
    </source>
</evidence>
<evidence type="ECO:0000256" key="6">
    <source>
        <dbReference type="PROSITE-ProRule" id="PRU00723"/>
    </source>
</evidence>
<evidence type="ECO:0000256" key="5">
    <source>
        <dbReference type="ARBA" id="ARBA00023242"/>
    </source>
</evidence>
<gene>
    <name evidence="9" type="ORF">COLO4_09000</name>
</gene>
<dbReference type="Gene3D" id="4.10.1000.10">
    <property type="entry name" value="Zinc finger, CCCH-type"/>
    <property type="match status" value="1"/>
</dbReference>
<dbReference type="STRING" id="93759.A0A1R3KDK8"/>
<dbReference type="InterPro" id="IPR036855">
    <property type="entry name" value="Znf_CCCH_sf"/>
</dbReference>
<comment type="subcellular location">
    <subcellularLocation>
        <location evidence="1">Nucleus</location>
    </subcellularLocation>
</comment>
<keyword evidence="10" id="KW-1185">Reference proteome</keyword>
<keyword evidence="2 6" id="KW-0479">Metal-binding</keyword>
<dbReference type="InterPro" id="IPR051767">
    <property type="entry name" value="Nucleoporin_NUP42"/>
</dbReference>
<dbReference type="Proteomes" id="UP000187203">
    <property type="component" value="Unassembled WGS sequence"/>
</dbReference>
<evidence type="ECO:0000259" key="8">
    <source>
        <dbReference type="PROSITE" id="PS50103"/>
    </source>
</evidence>
<dbReference type="GO" id="GO:0008270">
    <property type="term" value="F:zinc ion binding"/>
    <property type="evidence" value="ECO:0007669"/>
    <property type="project" value="UniProtKB-KW"/>
</dbReference>
<feature type="domain" description="C3H1-type" evidence="8">
    <location>
        <begin position="2"/>
        <end position="29"/>
    </location>
</feature>
<feature type="region of interest" description="Disordered" evidence="7">
    <location>
        <begin position="35"/>
        <end position="107"/>
    </location>
</feature>
<feature type="compositionally biased region" description="Polar residues" evidence="7">
    <location>
        <begin position="41"/>
        <end position="51"/>
    </location>
</feature>
<keyword evidence="3 6" id="KW-0863">Zinc-finger</keyword>
<dbReference type="AlphaFoldDB" id="A0A1R3KDK8"/>
<proteinExistence type="predicted"/>
<dbReference type="Pfam" id="PF00642">
    <property type="entry name" value="zf-CCCH"/>
    <property type="match status" value="1"/>
</dbReference>
<dbReference type="SUPFAM" id="SSF90229">
    <property type="entry name" value="CCCH zinc finger"/>
    <property type="match status" value="1"/>
</dbReference>
<keyword evidence="5" id="KW-0539">Nucleus</keyword>
<dbReference type="EMBL" id="AWUE01014083">
    <property type="protein sequence ID" value="OMP05181.1"/>
    <property type="molecule type" value="Genomic_DNA"/>
</dbReference>
<sequence>MQYKKELCRNFQRGSCTYGERCKFLHVNQQQPKSNAFGFGSHSTSNQQQKPNPFGFGVQNNAQPKGGNSFGNKQDQFKTTWSRSSASSGAPSLRQPDNQPLATNHQCTDPDSCKRIIAEDFENERPLWKLTCYSHWKNSPCDIVGDVSYEELRAAAYNDSKDGLSLQSIVERERNLLNSKLAEFENLLRNPYRGPAGSTVAQQIPFPGVTASAFNPIAQNCAPSVPPSVSSFSQLGASLNTGLAVRPSVQSNNASWQPFSFSSSAQASSVFATNSVPMPNSFSFGNQQANQSLSVAAFTNNMASFGNSSATSTSINQFSAPAVPTLNLSSASTQPPTLFNVSNSTSRTEGQAATDVLLGYVIGEDTRHLNLPRNIASGDSSIWLKEKWMPGEIPEEAPPDAYVK</sequence>
<dbReference type="GO" id="GO:0005634">
    <property type="term" value="C:nucleus"/>
    <property type="evidence" value="ECO:0007669"/>
    <property type="project" value="UniProtKB-SubCell"/>
</dbReference>
<evidence type="ECO:0000313" key="9">
    <source>
        <dbReference type="EMBL" id="OMP05181.1"/>
    </source>
</evidence>
<evidence type="ECO:0000256" key="7">
    <source>
        <dbReference type="SAM" id="MobiDB-lite"/>
    </source>
</evidence>
<organism evidence="9 10">
    <name type="scientific">Corchorus olitorius</name>
    <dbReference type="NCBI Taxonomy" id="93759"/>
    <lineage>
        <taxon>Eukaryota</taxon>
        <taxon>Viridiplantae</taxon>
        <taxon>Streptophyta</taxon>
        <taxon>Embryophyta</taxon>
        <taxon>Tracheophyta</taxon>
        <taxon>Spermatophyta</taxon>
        <taxon>Magnoliopsida</taxon>
        <taxon>eudicotyledons</taxon>
        <taxon>Gunneridae</taxon>
        <taxon>Pentapetalae</taxon>
        <taxon>rosids</taxon>
        <taxon>malvids</taxon>
        <taxon>Malvales</taxon>
        <taxon>Malvaceae</taxon>
        <taxon>Grewioideae</taxon>
        <taxon>Apeibeae</taxon>
        <taxon>Corchorus</taxon>
    </lineage>
</organism>
<keyword evidence="4 6" id="KW-0862">Zinc</keyword>